<sequence>MENLPFKRRKHGLNSHFDRMVATMNTIHPYRRAAGTRWHRARSCVAPSSSDCYAQNFIPQQLGKLSQDFLARKTDGTWSVDPKGSHRYFYEQTGYRVVKAVVRPESCTTPLPDWMASTLCVLEPNDPLRALLPSLEVAQTPVGNVGKVPCSPQEEQIFAFCYPDTADKSSNPGPLPPMLSRDCKHHTIWNNRLTDSLPPVKTSDFYLPTRSPYAVSDCFVSNRRVPLSSHAASSSPTFCKSEGSTAIGRYHPCVFKVAIDVPVSPKGEYAARRDPRRPVNSRAHLLSLQVGLRFCN</sequence>
<dbReference type="Proteomes" id="UP000054217">
    <property type="component" value="Unassembled WGS sequence"/>
</dbReference>
<proteinExistence type="predicted"/>
<keyword evidence="2" id="KW-1185">Reference proteome</keyword>
<protein>
    <submittedName>
        <fullName evidence="1">Uncharacterized protein</fullName>
    </submittedName>
</protein>
<reference evidence="1 2" key="1">
    <citation type="submission" date="2014-04" db="EMBL/GenBank/DDBJ databases">
        <authorList>
            <consortium name="DOE Joint Genome Institute"/>
            <person name="Kuo A."/>
            <person name="Kohler A."/>
            <person name="Costa M.D."/>
            <person name="Nagy L.G."/>
            <person name="Floudas D."/>
            <person name="Copeland A."/>
            <person name="Barry K.W."/>
            <person name="Cichocki N."/>
            <person name="Veneault-Fourrey C."/>
            <person name="LaButti K."/>
            <person name="Lindquist E.A."/>
            <person name="Lipzen A."/>
            <person name="Lundell T."/>
            <person name="Morin E."/>
            <person name="Murat C."/>
            <person name="Sun H."/>
            <person name="Tunlid A."/>
            <person name="Henrissat B."/>
            <person name="Grigoriev I.V."/>
            <person name="Hibbett D.S."/>
            <person name="Martin F."/>
            <person name="Nordberg H.P."/>
            <person name="Cantor M.N."/>
            <person name="Hua S.X."/>
        </authorList>
    </citation>
    <scope>NUCLEOTIDE SEQUENCE [LARGE SCALE GENOMIC DNA]</scope>
    <source>
        <strain evidence="1 2">Marx 270</strain>
    </source>
</reference>
<evidence type="ECO:0000313" key="1">
    <source>
        <dbReference type="EMBL" id="KIO10029.1"/>
    </source>
</evidence>
<dbReference type="InParanoid" id="A0A0C3PNN9"/>
<name>A0A0C3PNN9_PISTI</name>
<organism evidence="1 2">
    <name type="scientific">Pisolithus tinctorius Marx 270</name>
    <dbReference type="NCBI Taxonomy" id="870435"/>
    <lineage>
        <taxon>Eukaryota</taxon>
        <taxon>Fungi</taxon>
        <taxon>Dikarya</taxon>
        <taxon>Basidiomycota</taxon>
        <taxon>Agaricomycotina</taxon>
        <taxon>Agaricomycetes</taxon>
        <taxon>Agaricomycetidae</taxon>
        <taxon>Boletales</taxon>
        <taxon>Sclerodermatineae</taxon>
        <taxon>Pisolithaceae</taxon>
        <taxon>Pisolithus</taxon>
    </lineage>
</organism>
<dbReference type="EMBL" id="KN831953">
    <property type="protein sequence ID" value="KIO10029.1"/>
    <property type="molecule type" value="Genomic_DNA"/>
</dbReference>
<accession>A0A0C3PNN9</accession>
<evidence type="ECO:0000313" key="2">
    <source>
        <dbReference type="Proteomes" id="UP000054217"/>
    </source>
</evidence>
<dbReference type="OrthoDB" id="2686639at2759"/>
<reference evidence="2" key="2">
    <citation type="submission" date="2015-01" db="EMBL/GenBank/DDBJ databases">
        <title>Evolutionary Origins and Diversification of the Mycorrhizal Mutualists.</title>
        <authorList>
            <consortium name="DOE Joint Genome Institute"/>
            <consortium name="Mycorrhizal Genomics Consortium"/>
            <person name="Kohler A."/>
            <person name="Kuo A."/>
            <person name="Nagy L.G."/>
            <person name="Floudas D."/>
            <person name="Copeland A."/>
            <person name="Barry K.W."/>
            <person name="Cichocki N."/>
            <person name="Veneault-Fourrey C."/>
            <person name="LaButti K."/>
            <person name="Lindquist E.A."/>
            <person name="Lipzen A."/>
            <person name="Lundell T."/>
            <person name="Morin E."/>
            <person name="Murat C."/>
            <person name="Riley R."/>
            <person name="Ohm R."/>
            <person name="Sun H."/>
            <person name="Tunlid A."/>
            <person name="Henrissat B."/>
            <person name="Grigoriev I.V."/>
            <person name="Hibbett D.S."/>
            <person name="Martin F."/>
        </authorList>
    </citation>
    <scope>NUCLEOTIDE SEQUENCE [LARGE SCALE GENOMIC DNA]</scope>
    <source>
        <strain evidence="2">Marx 270</strain>
    </source>
</reference>
<dbReference type="HOGENOM" id="CLU_940467_0_0_1"/>
<dbReference type="AlphaFoldDB" id="A0A0C3PNN9"/>
<gene>
    <name evidence="1" type="ORF">M404DRAFT_228464</name>
</gene>